<keyword evidence="3" id="KW-0378">Hydrolase</keyword>
<dbReference type="InterPro" id="IPR038765">
    <property type="entry name" value="Papain-like_cys_pep_sf"/>
</dbReference>
<evidence type="ECO:0000256" key="2">
    <source>
        <dbReference type="ARBA" id="ARBA00022670"/>
    </source>
</evidence>
<sequence>MSNRTVAWWLNLAALLLSCAGHAAENSLKTTDVPLVKESHLRASHWMGNAESVLMTTEQIQAFNQQLFQHNPYMQQPLQLPDSLSREQLLAKIESISAIPSSARFYPDGRQLTEQDFANYRAMLNLAAVQQHNPIQFGLVVRRSALRTFPTSDRVLNSEMDADLDRFQESAVFPAEPVAILHRSGDGHWLLVQNYHYIAWMRATDVAIGERDEIRQYHQQSDTLVITGARVFTAFVPQQPQISQVQLDMGVRIPLVQDVPVDVHGQNPYASYVVSLPVRNEFGRLVFATALIGKTQDVHRGYLPMTRDNILAQAFKFLGERYGWGHDYNGRDCTGFIGEIYKTFGLLMPRNSGQQGQGEYGLNWRFSPNSAERVTQQLKALQVGDLIYIPGHVMMYIGEEDGQPYVIHDVKGLAYPLANGEFYRGTLNGVSVTPVLPLHLSPTTRYIDRVYAIKRLMDVTP</sequence>
<dbReference type="PIRSF" id="PIRSF019015">
    <property type="entry name" value="P60_peptidase_YkfC"/>
    <property type="match status" value="1"/>
</dbReference>
<dbReference type="SUPFAM" id="SSF54001">
    <property type="entry name" value="Cysteine proteinases"/>
    <property type="match status" value="1"/>
</dbReference>
<feature type="signal peptide" evidence="5">
    <location>
        <begin position="1"/>
        <end position="23"/>
    </location>
</feature>
<reference evidence="8" key="1">
    <citation type="journal article" date="2019" name="Int. J. Syst. Evol. Microbiol.">
        <title>The Global Catalogue of Microorganisms (GCM) 10K type strain sequencing project: providing services to taxonomists for standard genome sequencing and annotation.</title>
        <authorList>
            <consortium name="The Broad Institute Genomics Platform"/>
            <consortium name="The Broad Institute Genome Sequencing Center for Infectious Disease"/>
            <person name="Wu L."/>
            <person name="Ma J."/>
        </authorList>
    </citation>
    <scope>NUCLEOTIDE SEQUENCE [LARGE SCALE GENOMIC DNA]</scope>
    <source>
        <strain evidence="8">CGMCC 1.16031</strain>
    </source>
</reference>
<dbReference type="InterPro" id="IPR027017">
    <property type="entry name" value="P60_peptidase_YkfC"/>
</dbReference>
<name>A0ABW1XLG9_9ALTE</name>
<dbReference type="Pfam" id="PF00877">
    <property type="entry name" value="NLPC_P60"/>
    <property type="match status" value="1"/>
</dbReference>
<feature type="chain" id="PRO_5047068700" evidence="5">
    <location>
        <begin position="24"/>
        <end position="461"/>
    </location>
</feature>
<evidence type="ECO:0000256" key="3">
    <source>
        <dbReference type="ARBA" id="ARBA00022801"/>
    </source>
</evidence>
<comment type="similarity">
    <text evidence="1">Belongs to the peptidase C40 family.</text>
</comment>
<organism evidence="7 8">
    <name type="scientific">Pseudobowmanella zhangzhouensis</name>
    <dbReference type="NCBI Taxonomy" id="1537679"/>
    <lineage>
        <taxon>Bacteria</taxon>
        <taxon>Pseudomonadati</taxon>
        <taxon>Pseudomonadota</taxon>
        <taxon>Gammaproteobacteria</taxon>
        <taxon>Alteromonadales</taxon>
        <taxon>Alteromonadaceae</taxon>
    </lineage>
</organism>
<evidence type="ECO:0000256" key="5">
    <source>
        <dbReference type="SAM" id="SignalP"/>
    </source>
</evidence>
<dbReference type="Proteomes" id="UP001596364">
    <property type="component" value="Unassembled WGS sequence"/>
</dbReference>
<dbReference type="PROSITE" id="PS51935">
    <property type="entry name" value="NLPC_P60"/>
    <property type="match status" value="1"/>
</dbReference>
<feature type="domain" description="NlpC/P60" evidence="6">
    <location>
        <begin position="304"/>
        <end position="434"/>
    </location>
</feature>
<gene>
    <name evidence="7" type="ORF">ACFP85_12185</name>
</gene>
<proteinExistence type="inferred from homology"/>
<dbReference type="InterPro" id="IPR039439">
    <property type="entry name" value="SH3b1_dom"/>
</dbReference>
<dbReference type="InterPro" id="IPR000064">
    <property type="entry name" value="NLP_P60_dom"/>
</dbReference>
<evidence type="ECO:0000259" key="6">
    <source>
        <dbReference type="PROSITE" id="PS51935"/>
    </source>
</evidence>
<protein>
    <submittedName>
        <fullName evidence="7">SH3 domain-containing protein</fullName>
    </submittedName>
</protein>
<evidence type="ECO:0000313" key="8">
    <source>
        <dbReference type="Proteomes" id="UP001596364"/>
    </source>
</evidence>
<dbReference type="Gene3D" id="3.90.1720.10">
    <property type="entry name" value="endopeptidase domain like (from Nostoc punctiforme)"/>
    <property type="match status" value="1"/>
</dbReference>
<evidence type="ECO:0000256" key="4">
    <source>
        <dbReference type="ARBA" id="ARBA00022807"/>
    </source>
</evidence>
<comment type="caution">
    <text evidence="7">The sequence shown here is derived from an EMBL/GenBank/DDBJ whole genome shotgun (WGS) entry which is preliminary data.</text>
</comment>
<keyword evidence="8" id="KW-1185">Reference proteome</keyword>
<dbReference type="RefSeq" id="WP_131258788.1">
    <property type="nucleotide sequence ID" value="NZ_JBHSUS010000001.1"/>
</dbReference>
<keyword evidence="4" id="KW-0788">Thiol protease</keyword>
<dbReference type="Pfam" id="PF12913">
    <property type="entry name" value="SH3_6"/>
    <property type="match status" value="1"/>
</dbReference>
<dbReference type="PROSITE" id="PS51257">
    <property type="entry name" value="PROKAR_LIPOPROTEIN"/>
    <property type="match status" value="1"/>
</dbReference>
<keyword evidence="2" id="KW-0645">Protease</keyword>
<dbReference type="EMBL" id="JBHSUS010000001">
    <property type="protein sequence ID" value="MFC6440904.1"/>
    <property type="molecule type" value="Genomic_DNA"/>
</dbReference>
<evidence type="ECO:0000313" key="7">
    <source>
        <dbReference type="EMBL" id="MFC6440904.1"/>
    </source>
</evidence>
<keyword evidence="5" id="KW-0732">Signal</keyword>
<accession>A0ABW1XLG9</accession>
<evidence type="ECO:0000256" key="1">
    <source>
        <dbReference type="ARBA" id="ARBA00007074"/>
    </source>
</evidence>